<dbReference type="OrthoDB" id="2448863at2"/>
<accession>A0A2I0QU47</accession>
<evidence type="ECO:0000256" key="1">
    <source>
        <dbReference type="SAM" id="Phobius"/>
    </source>
</evidence>
<organism evidence="2 3">
    <name type="scientific">Halalkalibacillus sediminis</name>
    <dbReference type="NCBI Taxonomy" id="2018042"/>
    <lineage>
        <taxon>Bacteria</taxon>
        <taxon>Bacillati</taxon>
        <taxon>Bacillota</taxon>
        <taxon>Bacilli</taxon>
        <taxon>Bacillales</taxon>
        <taxon>Bacillaceae</taxon>
        <taxon>Halalkalibacillus</taxon>
    </lineage>
</organism>
<sequence>MLICEKCNQVHDSGKFCGVCGGPLVESSQTPDQTQFQQEAAATSNASTAQTTNETMSQIQNGLKDYGNYFLELLKNPTASLNTNEQHFTSGMVTLFLYALTFSLSIYFLVSSLFNEYMGGFMTDTSVPFFSVNARIVFFVLLLLACAAVGIIVMLKVAQSTMNITSIFAQFGSLAAPFTAVNVLAILTGLAGSAKLTLILLGFSYSILLFVIPSLLVYDKTSTINRNGQNIYFSIGAVLITSILVYFIGDAFITEFIDNLERMVYGY</sequence>
<dbReference type="RefSeq" id="WP_101331483.1">
    <property type="nucleotide sequence ID" value="NZ_PJNH01000002.1"/>
</dbReference>
<name>A0A2I0QU47_9BACI</name>
<evidence type="ECO:0008006" key="4">
    <source>
        <dbReference type="Google" id="ProtNLM"/>
    </source>
</evidence>
<feature type="transmembrane region" description="Helical" evidence="1">
    <location>
        <begin position="95"/>
        <end position="114"/>
    </location>
</feature>
<keyword evidence="1" id="KW-0812">Transmembrane</keyword>
<feature type="transmembrane region" description="Helical" evidence="1">
    <location>
        <begin position="196"/>
        <end position="218"/>
    </location>
</feature>
<gene>
    <name evidence="2" type="ORF">CEY16_08070</name>
</gene>
<feature type="transmembrane region" description="Helical" evidence="1">
    <location>
        <begin position="230"/>
        <end position="249"/>
    </location>
</feature>
<dbReference type="EMBL" id="PJNH01000002">
    <property type="protein sequence ID" value="PKR77875.1"/>
    <property type="molecule type" value="Genomic_DNA"/>
</dbReference>
<comment type="caution">
    <text evidence="2">The sequence shown here is derived from an EMBL/GenBank/DDBJ whole genome shotgun (WGS) entry which is preliminary data.</text>
</comment>
<feature type="transmembrane region" description="Helical" evidence="1">
    <location>
        <begin position="167"/>
        <end position="190"/>
    </location>
</feature>
<dbReference type="Proteomes" id="UP000243524">
    <property type="component" value="Unassembled WGS sequence"/>
</dbReference>
<proteinExistence type="predicted"/>
<reference evidence="2 3" key="1">
    <citation type="submission" date="2017-06" db="EMBL/GenBank/DDBJ databases">
        <title>the draft geome sequence of Illustriluteabacillus marina B3227.</title>
        <authorList>
            <person name="He R.-H."/>
            <person name="Du Z.-J."/>
        </authorList>
    </citation>
    <scope>NUCLEOTIDE SEQUENCE [LARGE SCALE GENOMIC DNA]</scope>
    <source>
        <strain evidence="2 3">B3227</strain>
    </source>
</reference>
<keyword evidence="1" id="KW-0472">Membrane</keyword>
<evidence type="ECO:0000313" key="3">
    <source>
        <dbReference type="Proteomes" id="UP000243524"/>
    </source>
</evidence>
<keyword evidence="3" id="KW-1185">Reference proteome</keyword>
<protein>
    <recommendedName>
        <fullName evidence="4">Zinc ribbon domain-containing protein</fullName>
    </recommendedName>
</protein>
<keyword evidence="1" id="KW-1133">Transmembrane helix</keyword>
<evidence type="ECO:0000313" key="2">
    <source>
        <dbReference type="EMBL" id="PKR77875.1"/>
    </source>
</evidence>
<dbReference type="AlphaFoldDB" id="A0A2I0QU47"/>
<feature type="transmembrane region" description="Helical" evidence="1">
    <location>
        <begin position="134"/>
        <end position="155"/>
    </location>
</feature>